<sequence>MYVPINIYMYLFIYSSVVTDVGFDGLFPHQYGFIDNILNKYFKEYFPRAISLAEQLKNGHYHEKFIYTTHPWLVSLYLDCPPDLNLAEIKLQCPTAVEVSKFEEAIKAGYITWHAGPMNMQFEMMDPSIAKFSLQLSEDLDKRFDIVRKHRTLSQRDVPGTTQALIPLLVEAGIEAISVGVNGVTSPPAVPPIFRWEFQNKSVIGLWHPGGYPDDPGTVPLKPGGLSKNDCTTFPGITHALCFAFRTDNSGPPKSIQEILGNYEVARSQFTKAIVQASTFEDFIEAVQPIKSKLPIVTKEIGDTWIQGIASDPRKVAEMRAIFRARSKCLQNNTGIIYNASRFFVKPPEHTWGCSSVFDRIHWTNKAFYEILEKSPMYIRYGIKSWIEQRQFLYLGIDALGNHSLSEELQQKLEMINAEMPSFTGYKLLSNKYSVQSCGGFTLQFNKDGAMSKLIDPLTKVKYIIYVENCSFIAHINVTDEESTSYYGAPRMIFIKYDVTNTTFRGVTEPKIDVELQWFKKPPTRLPEAIYYKFKPVQNSGGSSWMIHKLGQWIDPLNVIMNGSQRLHAINEGVMFMKDKSHSMKIVSLDAALVNILSPGLDISTMPLPLTPLKTVDGVAFNLYNNVWDVNYIFWYPFLNQDNNQKFRFSFNFMSGKEKSVRNI</sequence>
<proteinExistence type="predicted"/>
<evidence type="ECO:0000313" key="1">
    <source>
        <dbReference type="EMBL" id="KAJ8302871.1"/>
    </source>
</evidence>
<gene>
    <name evidence="1" type="ORF">KUTeg_019267</name>
</gene>
<comment type="caution">
    <text evidence="1">The sequence shown here is derived from an EMBL/GenBank/DDBJ whole genome shotgun (WGS) entry which is preliminary data.</text>
</comment>
<dbReference type="Pfam" id="PF16477">
    <property type="entry name" value="DUF5054"/>
    <property type="match status" value="1"/>
</dbReference>
<reference evidence="1 2" key="1">
    <citation type="submission" date="2022-12" db="EMBL/GenBank/DDBJ databases">
        <title>Chromosome-level genome of Tegillarca granosa.</title>
        <authorList>
            <person name="Kim J."/>
        </authorList>
    </citation>
    <scope>NUCLEOTIDE SEQUENCE [LARGE SCALE GENOMIC DNA]</scope>
    <source>
        <strain evidence="1">Teg-2019</strain>
        <tissue evidence="1">Adductor muscle</tissue>
    </source>
</reference>
<dbReference type="Proteomes" id="UP001217089">
    <property type="component" value="Unassembled WGS sequence"/>
</dbReference>
<organism evidence="1 2">
    <name type="scientific">Tegillarca granosa</name>
    <name type="common">Malaysian cockle</name>
    <name type="synonym">Anadara granosa</name>
    <dbReference type="NCBI Taxonomy" id="220873"/>
    <lineage>
        <taxon>Eukaryota</taxon>
        <taxon>Metazoa</taxon>
        <taxon>Spiralia</taxon>
        <taxon>Lophotrochozoa</taxon>
        <taxon>Mollusca</taxon>
        <taxon>Bivalvia</taxon>
        <taxon>Autobranchia</taxon>
        <taxon>Pteriomorphia</taxon>
        <taxon>Arcoida</taxon>
        <taxon>Arcoidea</taxon>
        <taxon>Arcidae</taxon>
        <taxon>Tegillarca</taxon>
    </lineage>
</organism>
<name>A0ABQ9EC03_TEGGR</name>
<dbReference type="CDD" id="cd10791">
    <property type="entry name" value="GH38N_AMII_like_1"/>
    <property type="match status" value="1"/>
</dbReference>
<evidence type="ECO:0000313" key="2">
    <source>
        <dbReference type="Proteomes" id="UP001217089"/>
    </source>
</evidence>
<protein>
    <submittedName>
        <fullName evidence="1">Uncharacterized protein</fullName>
    </submittedName>
</protein>
<accession>A0ABQ9EC03</accession>
<dbReference type="InterPro" id="IPR032482">
    <property type="entry name" value="DUF5054"/>
</dbReference>
<keyword evidence="2" id="KW-1185">Reference proteome</keyword>
<dbReference type="EMBL" id="JARBDR010000917">
    <property type="protein sequence ID" value="KAJ8302871.1"/>
    <property type="molecule type" value="Genomic_DNA"/>
</dbReference>